<dbReference type="EMBL" id="UINC01048019">
    <property type="protein sequence ID" value="SVB58032.1"/>
    <property type="molecule type" value="Genomic_DNA"/>
</dbReference>
<proteinExistence type="predicted"/>
<dbReference type="AlphaFoldDB" id="A0A382F5X2"/>
<accession>A0A382F5X2</accession>
<gene>
    <name evidence="1" type="ORF">METZ01_LOCUS210886</name>
</gene>
<name>A0A382F5X2_9ZZZZ</name>
<sequence>MDIYPLTAEEYEQTEKVTSQEVLLAGNTADVEVE</sequence>
<protein>
    <submittedName>
        <fullName evidence="1">Uncharacterized protein</fullName>
    </submittedName>
</protein>
<organism evidence="1">
    <name type="scientific">marine metagenome</name>
    <dbReference type="NCBI Taxonomy" id="408172"/>
    <lineage>
        <taxon>unclassified sequences</taxon>
        <taxon>metagenomes</taxon>
        <taxon>ecological metagenomes</taxon>
    </lineage>
</organism>
<evidence type="ECO:0000313" key="1">
    <source>
        <dbReference type="EMBL" id="SVB58032.1"/>
    </source>
</evidence>
<reference evidence="1" key="1">
    <citation type="submission" date="2018-05" db="EMBL/GenBank/DDBJ databases">
        <authorList>
            <person name="Lanie J.A."/>
            <person name="Ng W.-L."/>
            <person name="Kazmierczak K.M."/>
            <person name="Andrzejewski T.M."/>
            <person name="Davidsen T.M."/>
            <person name="Wayne K.J."/>
            <person name="Tettelin H."/>
            <person name="Glass J.I."/>
            <person name="Rusch D."/>
            <person name="Podicherti R."/>
            <person name="Tsui H.-C.T."/>
            <person name="Winkler M.E."/>
        </authorList>
    </citation>
    <scope>NUCLEOTIDE SEQUENCE</scope>
</reference>